<comment type="similarity">
    <text evidence="4">Belongs to the HAD-like hydrolase superfamily. MasA/MtnC family.</text>
</comment>
<comment type="catalytic activity">
    <reaction evidence="4">
        <text>5-methylsulfanyl-2,3-dioxopentyl phosphate + H2O = 1,2-dihydroxy-5-(methylsulfanyl)pent-1-en-3-one + phosphate</text>
        <dbReference type="Rhea" id="RHEA:21700"/>
        <dbReference type="ChEBI" id="CHEBI:15377"/>
        <dbReference type="ChEBI" id="CHEBI:43474"/>
        <dbReference type="ChEBI" id="CHEBI:49252"/>
        <dbReference type="ChEBI" id="CHEBI:58828"/>
        <dbReference type="EC" id="3.1.3.77"/>
    </reaction>
</comment>
<evidence type="ECO:0000256" key="4">
    <source>
        <dbReference type="HAMAP-Rule" id="MF_01681"/>
    </source>
</evidence>
<dbReference type="NCBIfam" id="TIGR01691">
    <property type="entry name" value="enolase-ppase"/>
    <property type="match status" value="1"/>
</dbReference>
<keyword evidence="1 4" id="KW-0028">Amino-acid biosynthesis</keyword>
<comment type="cofactor">
    <cofactor evidence="4">
        <name>Mg(2+)</name>
        <dbReference type="ChEBI" id="CHEBI:18420"/>
    </cofactor>
    <text evidence="4">Binds 1 Mg(2+) ion per subunit.</text>
</comment>
<dbReference type="SFLD" id="SFLDG01129">
    <property type="entry name" value="C1.5:_HAD__Beta-PGM__Phosphata"/>
    <property type="match status" value="1"/>
</dbReference>
<dbReference type="InterPro" id="IPR023943">
    <property type="entry name" value="Enolase-ppase_E1"/>
</dbReference>
<name>A0A2W4R618_9GAMM</name>
<dbReference type="PANTHER" id="PTHR20371">
    <property type="entry name" value="ENOLASE-PHOSPHATASE E1"/>
    <property type="match status" value="1"/>
</dbReference>
<comment type="pathway">
    <text evidence="4">Amino-acid biosynthesis; L-methionine biosynthesis via salvage pathway; L-methionine from S-methyl-5-thio-alpha-D-ribose 1-phosphate: step 4/6.</text>
</comment>
<dbReference type="GO" id="GO:0019509">
    <property type="term" value="P:L-methionine salvage from methylthioadenosine"/>
    <property type="evidence" value="ECO:0007669"/>
    <property type="project" value="UniProtKB-UniRule"/>
</dbReference>
<dbReference type="Pfam" id="PF00702">
    <property type="entry name" value="Hydrolase"/>
    <property type="match status" value="1"/>
</dbReference>
<dbReference type="InterPro" id="IPR006439">
    <property type="entry name" value="HAD-SF_hydro_IA"/>
</dbReference>
<proteinExistence type="inferred from homology"/>
<dbReference type="GO" id="GO:0000287">
    <property type="term" value="F:magnesium ion binding"/>
    <property type="evidence" value="ECO:0007669"/>
    <property type="project" value="UniProtKB-UniRule"/>
</dbReference>
<keyword evidence="4" id="KW-0479">Metal-binding</keyword>
<dbReference type="GO" id="GO:0043715">
    <property type="term" value="F:2,3-diketo-5-methylthiopentyl-1-phosphate enolase activity"/>
    <property type="evidence" value="ECO:0007669"/>
    <property type="project" value="UniProtKB-UniRule"/>
</dbReference>
<dbReference type="PANTHER" id="PTHR20371:SF1">
    <property type="entry name" value="ENOLASE-PHOSPHATASE E1"/>
    <property type="match status" value="1"/>
</dbReference>
<dbReference type="SFLD" id="SFLDF00044">
    <property type="entry name" value="enolase-phosphatase"/>
    <property type="match status" value="1"/>
</dbReference>
<comment type="function">
    <text evidence="4">Bifunctional enzyme that catalyzes the enolization of 2,3-diketo-5-methylthiopentyl-1-phosphate (DK-MTP-1-P) into the intermediate 2-hydroxy-3-keto-5-methylthiopentenyl-1-phosphate (HK-MTPenyl-1-P), which is then dephosphorylated to form the acireductone 1,2-dihydroxy-3-keto-5-methylthiopentene (DHK-MTPene).</text>
</comment>
<dbReference type="EMBL" id="QJPH01000294">
    <property type="protein sequence ID" value="PZN79645.1"/>
    <property type="molecule type" value="Genomic_DNA"/>
</dbReference>
<evidence type="ECO:0000313" key="6">
    <source>
        <dbReference type="Proteomes" id="UP000249396"/>
    </source>
</evidence>
<evidence type="ECO:0000256" key="2">
    <source>
        <dbReference type="ARBA" id="ARBA00022801"/>
    </source>
</evidence>
<comment type="subunit">
    <text evidence="4">Monomer.</text>
</comment>
<keyword evidence="2 4" id="KW-0378">Hydrolase</keyword>
<sequence>MIRAIVTDIEGTTTSISFVADVLFPYAREHMDEFIRSHRDDAEVRGLLGEVGKACGQPLDDNQAIAQLIRWIDEDRKIGPLKALQGLIWEAGYCDGYFHGHVYPDAVRKLREWKEAGLDLYLYSSGSTHAQKLLFGHTEYGDLTGLFSGFFDTRVGAKQAPDSYRTIAREINLPTHEILFLSDTASELDAASMAGFNTCQLSRENARMAENHPCATDFDGADAFIK</sequence>
<accession>A0A2W4R618</accession>
<dbReference type="UniPathway" id="UPA00904">
    <property type="reaction ID" value="UER00876"/>
</dbReference>
<dbReference type="Gene3D" id="1.10.720.60">
    <property type="match status" value="1"/>
</dbReference>
<organism evidence="5 6">
    <name type="scientific">Candidatus Methylumidiphilus alinenensis</name>
    <dbReference type="NCBI Taxonomy" id="2202197"/>
    <lineage>
        <taxon>Bacteria</taxon>
        <taxon>Pseudomonadati</taxon>
        <taxon>Pseudomonadota</taxon>
        <taxon>Gammaproteobacteria</taxon>
        <taxon>Methylococcales</taxon>
        <taxon>Candidatus Methylumidiphilus</taxon>
    </lineage>
</organism>
<gene>
    <name evidence="4 5" type="primary">mtnC</name>
    <name evidence="5" type="ORF">DM484_10980</name>
</gene>
<dbReference type="GO" id="GO:0043716">
    <property type="term" value="F:2-hydroxy-3-keto-5-methylthiopentenyl-1-phosphate phosphatase activity"/>
    <property type="evidence" value="ECO:0007669"/>
    <property type="project" value="UniProtKB-UniRule"/>
</dbReference>
<comment type="caution">
    <text evidence="5">The sequence shown here is derived from an EMBL/GenBank/DDBJ whole genome shotgun (WGS) entry which is preliminary data.</text>
</comment>
<keyword evidence="4" id="KW-0460">Magnesium</keyword>
<dbReference type="GO" id="GO:0043874">
    <property type="term" value="F:acireductone synthase activity"/>
    <property type="evidence" value="ECO:0007669"/>
    <property type="project" value="UniProtKB-EC"/>
</dbReference>
<dbReference type="HAMAP" id="MF_01681">
    <property type="entry name" value="Salvage_MtnC"/>
    <property type="match status" value="1"/>
</dbReference>
<protein>
    <recommendedName>
        <fullName evidence="4">Enolase-phosphatase E1</fullName>
        <ecNumber evidence="4">3.1.3.77</ecNumber>
    </recommendedName>
    <alternativeName>
        <fullName evidence="4">2,3-diketo-5-methylthio-1-phosphopentane phosphatase</fullName>
    </alternativeName>
</protein>
<dbReference type="EC" id="3.1.3.77" evidence="4"/>
<dbReference type="SUPFAM" id="SSF56784">
    <property type="entry name" value="HAD-like"/>
    <property type="match status" value="1"/>
</dbReference>
<dbReference type="NCBIfam" id="TIGR01549">
    <property type="entry name" value="HAD-SF-IA-v1"/>
    <property type="match status" value="1"/>
</dbReference>
<reference evidence="5 6" key="1">
    <citation type="journal article" date="2018" name="Aquat. Microb. Ecol.">
        <title>Gammaproteobacterial methanotrophs dominate.</title>
        <authorList>
            <person name="Rissanen A.J."/>
            <person name="Saarenheimo J."/>
            <person name="Tiirola M."/>
            <person name="Peura S."/>
            <person name="Aalto S.L."/>
            <person name="Karvinen A."/>
            <person name="Nykanen H."/>
        </authorList>
    </citation>
    <scope>NUCLEOTIDE SEQUENCE [LARGE SCALE GENOMIC DNA]</scope>
    <source>
        <strain evidence="5">AMbin10</strain>
    </source>
</reference>
<dbReference type="SFLD" id="SFLDG01133">
    <property type="entry name" value="C1.5.4:_Enolase-phosphatase_Li"/>
    <property type="match status" value="1"/>
</dbReference>
<dbReference type="Gene3D" id="3.40.50.1000">
    <property type="entry name" value="HAD superfamily/HAD-like"/>
    <property type="match status" value="1"/>
</dbReference>
<evidence type="ECO:0000256" key="3">
    <source>
        <dbReference type="ARBA" id="ARBA00023167"/>
    </source>
</evidence>
<dbReference type="AlphaFoldDB" id="A0A2W4R618"/>
<dbReference type="SFLD" id="SFLDS00003">
    <property type="entry name" value="Haloacid_Dehalogenase"/>
    <property type="match status" value="1"/>
</dbReference>
<evidence type="ECO:0000256" key="1">
    <source>
        <dbReference type="ARBA" id="ARBA00022605"/>
    </source>
</evidence>
<dbReference type="Proteomes" id="UP000249396">
    <property type="component" value="Unassembled WGS sequence"/>
</dbReference>
<dbReference type="InterPro" id="IPR036412">
    <property type="entry name" value="HAD-like_sf"/>
</dbReference>
<evidence type="ECO:0000313" key="5">
    <source>
        <dbReference type="EMBL" id="PZN79645.1"/>
    </source>
</evidence>
<dbReference type="InterPro" id="IPR023214">
    <property type="entry name" value="HAD_sf"/>
</dbReference>
<dbReference type="CDD" id="cd01629">
    <property type="entry name" value="HAD_EP"/>
    <property type="match status" value="1"/>
</dbReference>
<comment type="pathway">
    <text evidence="4">Amino-acid biosynthesis; L-methionine biosynthesis via salvage pathway; L-methionine from S-methyl-5-thio-alpha-D-ribose 1-phosphate: step 3/6.</text>
</comment>
<keyword evidence="3 4" id="KW-0486">Methionine biosynthesis</keyword>